<feature type="compositionally biased region" description="Low complexity" evidence="1">
    <location>
        <begin position="132"/>
        <end position="141"/>
    </location>
</feature>
<comment type="caution">
    <text evidence="3">The sequence shown here is derived from an EMBL/GenBank/DDBJ whole genome shotgun (WGS) entry which is preliminary data.</text>
</comment>
<sequence length="383" mass="43428">MRIGEIRPRKVDCGMVRGTDCVRHSLIEYPRDPAIRFITGNLCYALLLLYGFWGVTHDNSEINQWADSLFQVPDIPIADPSPQDLPDGFEEPPPPTETSIPPIINATPITQVTPEPDQPTSSEDLSEPAPNPLSLLPDPSSNEASTSGHVYQPPALRWTKDHPIDQVLGNLSSEIDDALRDPTWVSAMQEKLAEFIRNNVWLLVPKPRKRTIIGSKWIFRNKLDEVGTIIRNKARLVAQGYRQEKGIDYDETFAPVARLEAIRLFLALAAHMNFKVFQMDIKNAFLNGKLNEEVYVAQPPGFVDPKFPDHVYKLNKALYGLKQAPRAWYDTLSTFFLSKGFERGKIDSTLFLKKYPKHILLVQIYVDDIIFGSTNPKLCEKFE</sequence>
<dbReference type="InterPro" id="IPR013103">
    <property type="entry name" value="RVT_2"/>
</dbReference>
<accession>A0AA38TQJ7</accession>
<name>A0AA38TQJ7_9ASTR</name>
<feature type="domain" description="Reverse transcriptase Ty1/copia-type" evidence="2">
    <location>
        <begin position="198"/>
        <end position="382"/>
    </location>
</feature>
<keyword evidence="4" id="KW-1185">Reference proteome</keyword>
<organism evidence="3 4">
    <name type="scientific">Centaurea solstitialis</name>
    <name type="common">yellow star-thistle</name>
    <dbReference type="NCBI Taxonomy" id="347529"/>
    <lineage>
        <taxon>Eukaryota</taxon>
        <taxon>Viridiplantae</taxon>
        <taxon>Streptophyta</taxon>
        <taxon>Embryophyta</taxon>
        <taxon>Tracheophyta</taxon>
        <taxon>Spermatophyta</taxon>
        <taxon>Magnoliopsida</taxon>
        <taxon>eudicotyledons</taxon>
        <taxon>Gunneridae</taxon>
        <taxon>Pentapetalae</taxon>
        <taxon>asterids</taxon>
        <taxon>campanulids</taxon>
        <taxon>Asterales</taxon>
        <taxon>Asteraceae</taxon>
        <taxon>Carduoideae</taxon>
        <taxon>Cardueae</taxon>
        <taxon>Centaureinae</taxon>
        <taxon>Centaurea</taxon>
    </lineage>
</organism>
<dbReference type="AlphaFoldDB" id="A0AA38TQJ7"/>
<evidence type="ECO:0000313" key="3">
    <source>
        <dbReference type="EMBL" id="KAJ9558496.1"/>
    </source>
</evidence>
<proteinExistence type="predicted"/>
<feature type="compositionally biased region" description="Polar residues" evidence="1">
    <location>
        <begin position="107"/>
        <end position="123"/>
    </location>
</feature>
<reference evidence="3" key="1">
    <citation type="submission" date="2023-03" db="EMBL/GenBank/DDBJ databases">
        <title>Chromosome-scale reference genome and RAD-based genetic map of yellow starthistle (Centaurea solstitialis) reveal putative structural variation and QTLs associated with invader traits.</title>
        <authorList>
            <person name="Reatini B."/>
            <person name="Cang F.A."/>
            <person name="Jiang Q."/>
            <person name="Mckibben M.T.W."/>
            <person name="Barker M.S."/>
            <person name="Rieseberg L.H."/>
            <person name="Dlugosch K.M."/>
        </authorList>
    </citation>
    <scope>NUCLEOTIDE SEQUENCE</scope>
    <source>
        <strain evidence="3">CAN-66</strain>
        <tissue evidence="3">Leaf</tissue>
    </source>
</reference>
<protein>
    <recommendedName>
        <fullName evidence="2">Reverse transcriptase Ty1/copia-type domain-containing protein</fullName>
    </recommendedName>
</protein>
<dbReference type="SUPFAM" id="SSF56672">
    <property type="entry name" value="DNA/RNA polymerases"/>
    <property type="match status" value="1"/>
</dbReference>
<dbReference type="InterPro" id="IPR043502">
    <property type="entry name" value="DNA/RNA_pol_sf"/>
</dbReference>
<feature type="region of interest" description="Disordered" evidence="1">
    <location>
        <begin position="75"/>
        <end position="150"/>
    </location>
</feature>
<evidence type="ECO:0000313" key="4">
    <source>
        <dbReference type="Proteomes" id="UP001172457"/>
    </source>
</evidence>
<dbReference type="Pfam" id="PF07727">
    <property type="entry name" value="RVT_2"/>
    <property type="match status" value="1"/>
</dbReference>
<evidence type="ECO:0000256" key="1">
    <source>
        <dbReference type="SAM" id="MobiDB-lite"/>
    </source>
</evidence>
<dbReference type="Proteomes" id="UP001172457">
    <property type="component" value="Chromosome 3"/>
</dbReference>
<dbReference type="EMBL" id="JARYMX010000003">
    <property type="protein sequence ID" value="KAJ9558496.1"/>
    <property type="molecule type" value="Genomic_DNA"/>
</dbReference>
<evidence type="ECO:0000259" key="2">
    <source>
        <dbReference type="Pfam" id="PF07727"/>
    </source>
</evidence>
<gene>
    <name evidence="3" type="ORF">OSB04_013110</name>
</gene>